<protein>
    <submittedName>
        <fullName evidence="7">Site-specific recombinase, DNA invertase Pin-like protein</fullName>
    </submittedName>
</protein>
<keyword evidence="2" id="KW-0238">DNA-binding</keyword>
<organism evidence="7 8">
    <name type="scientific">Phaeobacter inhibens</name>
    <dbReference type="NCBI Taxonomy" id="221822"/>
    <lineage>
        <taxon>Bacteria</taxon>
        <taxon>Pseudomonadati</taxon>
        <taxon>Pseudomonadota</taxon>
        <taxon>Alphaproteobacteria</taxon>
        <taxon>Rhodobacterales</taxon>
        <taxon>Roseobacteraceae</taxon>
        <taxon>Phaeobacter</taxon>
    </lineage>
</organism>
<dbReference type="InterPro" id="IPR050639">
    <property type="entry name" value="SSR_resolvase"/>
</dbReference>
<dbReference type="PANTHER" id="PTHR30461">
    <property type="entry name" value="DNA-INVERTASE FROM LAMBDOID PROPHAGE"/>
    <property type="match status" value="1"/>
</dbReference>
<keyword evidence="1" id="KW-0229">DNA integration</keyword>
<dbReference type="Proteomes" id="UP000236447">
    <property type="component" value="Chromosome"/>
</dbReference>
<gene>
    <name evidence="7" type="ORF">PhaeoP88_00681</name>
</gene>
<dbReference type="EMBL" id="CP010725">
    <property type="protein sequence ID" value="AUQ98077.1"/>
    <property type="molecule type" value="Genomic_DNA"/>
</dbReference>
<name>A0A2I7K647_9RHOB</name>
<sequence length="217" mass="23756">MTKPETAKVGYARVSTIEQNLDMQITALKQYGVTDAMIFTDKMSGAKKNRPGLQAAIATAAETGGEFVVWKLDRLGRTLLGIIGAMQVFEANNVLLVSLTERFDLASPMGKGMFHIMAALAQMERDLIRERTIAGVKAARERGARHGRPQTMTPERMEKAAELALAGVSATKIIPVMKAMPGPSIAKSRVYQWVRDFKAQHELPASRNTQTLIGSQK</sequence>
<evidence type="ECO:0000256" key="4">
    <source>
        <dbReference type="PIRSR" id="PIRSR606118-50"/>
    </source>
</evidence>
<feature type="active site" description="O-(5'-phospho-DNA)-serine intermediate" evidence="4 5">
    <location>
        <position position="15"/>
    </location>
</feature>
<dbReference type="CDD" id="cd03768">
    <property type="entry name" value="SR_ResInv"/>
    <property type="match status" value="1"/>
</dbReference>
<dbReference type="PANTHER" id="PTHR30461:SF2">
    <property type="entry name" value="SERINE RECOMBINASE PINE-RELATED"/>
    <property type="match status" value="1"/>
</dbReference>
<evidence type="ECO:0000256" key="3">
    <source>
        <dbReference type="ARBA" id="ARBA00023172"/>
    </source>
</evidence>
<dbReference type="Pfam" id="PF00239">
    <property type="entry name" value="Resolvase"/>
    <property type="match status" value="1"/>
</dbReference>
<dbReference type="InterPro" id="IPR006119">
    <property type="entry name" value="Resolv_N"/>
</dbReference>
<evidence type="ECO:0000256" key="1">
    <source>
        <dbReference type="ARBA" id="ARBA00022908"/>
    </source>
</evidence>
<accession>A0A2I7K647</accession>
<dbReference type="GO" id="GO:0015074">
    <property type="term" value="P:DNA integration"/>
    <property type="evidence" value="ECO:0007669"/>
    <property type="project" value="UniProtKB-KW"/>
</dbReference>
<dbReference type="GO" id="GO:0000150">
    <property type="term" value="F:DNA strand exchange activity"/>
    <property type="evidence" value="ECO:0007669"/>
    <property type="project" value="InterPro"/>
</dbReference>
<evidence type="ECO:0000259" key="6">
    <source>
        <dbReference type="PROSITE" id="PS51736"/>
    </source>
</evidence>
<dbReference type="PROSITE" id="PS00397">
    <property type="entry name" value="RECOMBINASES_1"/>
    <property type="match status" value="1"/>
</dbReference>
<feature type="domain" description="Resolvase/invertase-type recombinase catalytic" evidence="6">
    <location>
        <begin position="7"/>
        <end position="143"/>
    </location>
</feature>
<dbReference type="SMART" id="SM00857">
    <property type="entry name" value="Resolvase"/>
    <property type="match status" value="1"/>
</dbReference>
<dbReference type="InterPro" id="IPR006118">
    <property type="entry name" value="Recombinase_CS"/>
</dbReference>
<evidence type="ECO:0000313" key="8">
    <source>
        <dbReference type="Proteomes" id="UP000236447"/>
    </source>
</evidence>
<dbReference type="SUPFAM" id="SSF53041">
    <property type="entry name" value="Resolvase-like"/>
    <property type="match status" value="1"/>
</dbReference>
<proteinExistence type="predicted"/>
<evidence type="ECO:0000256" key="5">
    <source>
        <dbReference type="PROSITE-ProRule" id="PRU10137"/>
    </source>
</evidence>
<dbReference type="AlphaFoldDB" id="A0A2I7K647"/>
<dbReference type="InterPro" id="IPR036162">
    <property type="entry name" value="Resolvase-like_N_sf"/>
</dbReference>
<evidence type="ECO:0000256" key="2">
    <source>
        <dbReference type="ARBA" id="ARBA00023125"/>
    </source>
</evidence>
<evidence type="ECO:0000313" key="7">
    <source>
        <dbReference type="EMBL" id="AUQ98077.1"/>
    </source>
</evidence>
<reference evidence="7 8" key="2">
    <citation type="journal article" date="2017" name="Genome Biol. Evol.">
        <title>Trajectories and Drivers of Genome Evolution in Surface-Associated Marine Phaeobacter.</title>
        <authorList>
            <person name="Freese H.M."/>
            <person name="Sikorski J."/>
            <person name="Bunk B."/>
            <person name="Scheuner C."/>
            <person name="Meier-Kolthoff J.P."/>
            <person name="Sproer C."/>
            <person name="Gram L."/>
            <person name="Overmann J."/>
        </authorList>
    </citation>
    <scope>NUCLEOTIDE SEQUENCE [LARGE SCALE GENOMIC DNA]</scope>
    <source>
        <strain evidence="7 8">P88</strain>
    </source>
</reference>
<dbReference type="PROSITE" id="PS51736">
    <property type="entry name" value="RECOMBINASES_3"/>
    <property type="match status" value="1"/>
</dbReference>
<reference evidence="7 8" key="1">
    <citation type="journal article" date="2017" name="Front. Microbiol.">
        <title>Phaeobacter piscinae sp. nov., a species of the Roseobacter group and potential aquaculture probiont.</title>
        <authorList>
            <person name="Sonnenschein E.C."/>
            <person name="Phippen C.B.W."/>
            <person name="Nielsen K.F."/>
            <person name="Mateiu R.V."/>
            <person name="Melchiorsen J."/>
            <person name="Gram L."/>
            <person name="Overmann J."/>
            <person name="Freese H.M."/>
        </authorList>
    </citation>
    <scope>NUCLEOTIDE SEQUENCE [LARGE SCALE GENOMIC DNA]</scope>
    <source>
        <strain evidence="7 8">P88</strain>
    </source>
</reference>
<dbReference type="GO" id="GO:0003677">
    <property type="term" value="F:DNA binding"/>
    <property type="evidence" value="ECO:0007669"/>
    <property type="project" value="UniProtKB-KW"/>
</dbReference>
<dbReference type="Gene3D" id="3.40.50.1390">
    <property type="entry name" value="Resolvase, N-terminal catalytic domain"/>
    <property type="match status" value="1"/>
</dbReference>
<keyword evidence="3" id="KW-0233">DNA recombination</keyword>